<dbReference type="Gene3D" id="3.40.50.880">
    <property type="match status" value="1"/>
</dbReference>
<name>A0A1G5BG35_9HYPH</name>
<dbReference type="SUPFAM" id="SSF52317">
    <property type="entry name" value="Class I glutamine amidotransferase-like"/>
    <property type="match status" value="1"/>
</dbReference>
<dbReference type="AlphaFoldDB" id="A0A1G5BG35"/>
<dbReference type="Proteomes" id="UP000199569">
    <property type="component" value="Unassembled WGS sequence"/>
</dbReference>
<dbReference type="STRING" id="549386.SAMN02927923_00231"/>
<dbReference type="EMBL" id="FMVJ01000002">
    <property type="protein sequence ID" value="SCX89162.1"/>
    <property type="molecule type" value="Genomic_DNA"/>
</dbReference>
<reference evidence="1 2" key="1">
    <citation type="submission" date="2016-10" db="EMBL/GenBank/DDBJ databases">
        <authorList>
            <person name="de Groot N.N."/>
        </authorList>
    </citation>
    <scope>NUCLEOTIDE SEQUENCE [LARGE SCALE GENOMIC DNA]</scope>
    <source>
        <strain evidence="1 2">CGMCC 1.7666</strain>
    </source>
</reference>
<dbReference type="InterPro" id="IPR044668">
    <property type="entry name" value="PuuD-like"/>
</dbReference>
<dbReference type="GO" id="GO:0016740">
    <property type="term" value="F:transferase activity"/>
    <property type="evidence" value="ECO:0007669"/>
    <property type="project" value="UniProtKB-KW"/>
</dbReference>
<dbReference type="OrthoDB" id="9813383at2"/>
<dbReference type="Pfam" id="PF07722">
    <property type="entry name" value="Peptidase_C26"/>
    <property type="match status" value="1"/>
</dbReference>
<dbReference type="InterPro" id="IPR029062">
    <property type="entry name" value="Class_I_gatase-like"/>
</dbReference>
<keyword evidence="1" id="KW-0315">Glutamine amidotransferase</keyword>
<keyword evidence="1" id="KW-0808">Transferase</keyword>
<protein>
    <submittedName>
        <fullName evidence="1">Putative glutamine amidotransferase</fullName>
    </submittedName>
</protein>
<dbReference type="RefSeq" id="WP_091128468.1">
    <property type="nucleotide sequence ID" value="NZ_FMVJ01000002.1"/>
</dbReference>
<dbReference type="GO" id="GO:0006598">
    <property type="term" value="P:polyamine catabolic process"/>
    <property type="evidence" value="ECO:0007669"/>
    <property type="project" value="TreeGrafter"/>
</dbReference>
<dbReference type="PANTHER" id="PTHR43235:SF1">
    <property type="entry name" value="GLUTAMINE AMIDOTRANSFERASE PB2B2.05-RELATED"/>
    <property type="match status" value="1"/>
</dbReference>
<organism evidence="1 2">
    <name type="scientific">Microvirga guangxiensis</name>
    <dbReference type="NCBI Taxonomy" id="549386"/>
    <lineage>
        <taxon>Bacteria</taxon>
        <taxon>Pseudomonadati</taxon>
        <taxon>Pseudomonadota</taxon>
        <taxon>Alphaproteobacteria</taxon>
        <taxon>Hyphomicrobiales</taxon>
        <taxon>Methylobacteriaceae</taxon>
        <taxon>Microvirga</taxon>
    </lineage>
</organism>
<keyword evidence="2" id="KW-1185">Reference proteome</keyword>
<dbReference type="GO" id="GO:0005829">
    <property type="term" value="C:cytosol"/>
    <property type="evidence" value="ECO:0007669"/>
    <property type="project" value="TreeGrafter"/>
</dbReference>
<dbReference type="PROSITE" id="PS51273">
    <property type="entry name" value="GATASE_TYPE_1"/>
    <property type="match status" value="1"/>
</dbReference>
<dbReference type="PANTHER" id="PTHR43235">
    <property type="entry name" value="GLUTAMINE AMIDOTRANSFERASE PB2B2.05-RELATED"/>
    <property type="match status" value="1"/>
</dbReference>
<accession>A0A1G5BG35</accession>
<dbReference type="GO" id="GO:0033969">
    <property type="term" value="F:gamma-glutamyl-gamma-aminobutyrate hydrolase activity"/>
    <property type="evidence" value="ECO:0007669"/>
    <property type="project" value="TreeGrafter"/>
</dbReference>
<sequence>MSHKPRIAIIMDENTSVDGTRYDMTKNYFVAVHNAGGLPFGIPYFMDMVETVVDEFDGFVNVGGRFAFPDEWFIDGQVSKAPRSERLDVELALMRGFLERDKPVLGICNGMQVLAALHGCRLSPDIRALGPHIMEHDKRDHEHSVAIVPDTRLSRIVGRRELTVNTFHREGVVQLSDAAVASAHAEDGMIEAIEIPSLRFALGVQWHPELFARQEHPGNAIFEAFVQAASRS</sequence>
<dbReference type="InterPro" id="IPR011697">
    <property type="entry name" value="Peptidase_C26"/>
</dbReference>
<evidence type="ECO:0000313" key="2">
    <source>
        <dbReference type="Proteomes" id="UP000199569"/>
    </source>
</evidence>
<gene>
    <name evidence="1" type="ORF">SAMN02927923_00231</name>
</gene>
<proteinExistence type="predicted"/>
<evidence type="ECO:0000313" key="1">
    <source>
        <dbReference type="EMBL" id="SCX89162.1"/>
    </source>
</evidence>